<proteinExistence type="predicted"/>
<evidence type="ECO:0000313" key="2">
    <source>
        <dbReference type="EMBL" id="VDK25270.1"/>
    </source>
</evidence>
<dbReference type="EMBL" id="UYRR01010186">
    <property type="protein sequence ID" value="VDK25270.1"/>
    <property type="molecule type" value="Genomic_DNA"/>
</dbReference>
<gene>
    <name evidence="2" type="ORF">ASIM_LOCUS5285</name>
</gene>
<keyword evidence="3" id="KW-1185">Reference proteome</keyword>
<organism evidence="4">
    <name type="scientific">Anisakis simplex</name>
    <name type="common">Herring worm</name>
    <dbReference type="NCBI Taxonomy" id="6269"/>
    <lineage>
        <taxon>Eukaryota</taxon>
        <taxon>Metazoa</taxon>
        <taxon>Ecdysozoa</taxon>
        <taxon>Nematoda</taxon>
        <taxon>Chromadorea</taxon>
        <taxon>Rhabditida</taxon>
        <taxon>Spirurina</taxon>
        <taxon>Ascaridomorpha</taxon>
        <taxon>Ascaridoidea</taxon>
        <taxon>Anisakidae</taxon>
        <taxon>Anisakis</taxon>
        <taxon>Anisakis simplex complex</taxon>
    </lineage>
</organism>
<evidence type="ECO:0000313" key="4">
    <source>
        <dbReference type="WBParaSite" id="ASIM_0000548801-mRNA-1"/>
    </source>
</evidence>
<dbReference type="WBParaSite" id="ASIM_0000548801-mRNA-1">
    <property type="protein sequence ID" value="ASIM_0000548801-mRNA-1"/>
    <property type="gene ID" value="ASIM_0000548801"/>
</dbReference>
<evidence type="ECO:0000313" key="3">
    <source>
        <dbReference type="Proteomes" id="UP000267096"/>
    </source>
</evidence>
<dbReference type="Proteomes" id="UP000267096">
    <property type="component" value="Unassembled WGS sequence"/>
</dbReference>
<evidence type="ECO:0000256" key="1">
    <source>
        <dbReference type="SAM" id="MobiDB-lite"/>
    </source>
</evidence>
<reference evidence="4" key="1">
    <citation type="submission" date="2017-02" db="UniProtKB">
        <authorList>
            <consortium name="WormBaseParasite"/>
        </authorList>
    </citation>
    <scope>IDENTIFICATION</scope>
</reference>
<feature type="region of interest" description="Disordered" evidence="1">
    <location>
        <begin position="42"/>
        <end position="103"/>
    </location>
</feature>
<protein>
    <submittedName>
        <fullName evidence="4">TORC_C domain-containing protein</fullName>
    </submittedName>
</protein>
<accession>A0A0M3JD02</accession>
<name>A0A0M3JD02_ANISI</name>
<feature type="compositionally biased region" description="Polar residues" evidence="1">
    <location>
        <begin position="61"/>
        <end position="97"/>
    </location>
</feature>
<reference evidence="2 3" key="2">
    <citation type="submission" date="2018-11" db="EMBL/GenBank/DDBJ databases">
        <authorList>
            <consortium name="Pathogen Informatics"/>
        </authorList>
    </citation>
    <scope>NUCLEOTIDE SEQUENCE [LARGE SCALE GENOMIC DNA]</scope>
</reference>
<dbReference type="AlphaFoldDB" id="A0A0M3JD02"/>
<sequence length="242" mass="26534">MSLEPPRYDVDEFGPLLDEYNPLCESYVAPRNDSDLRPLFNEEDDELGYTPGSVSAGCVPSESSSDVLLQNNSTMFSHTPDTTPKTHNTQQRQQTNLSDKHQPFGAHELLTNLHGSEFETQMKITDFGDTFLEPYHSITTPQDQDQTSSATDNAITAASNITNALSLIDEDGSNAEQLSGTLEFDPILLGASPINLDLAELDQYLNGPEPNVLLCDNDAGSKSLALVPVQSKFDAIMREDHL</sequence>